<dbReference type="Pfam" id="PF13456">
    <property type="entry name" value="RVT_3"/>
    <property type="match status" value="1"/>
</dbReference>
<evidence type="ECO:0000313" key="2">
    <source>
        <dbReference type="Proteomes" id="UP000186817"/>
    </source>
</evidence>
<accession>A0A1Q9C4M3</accession>
<dbReference type="InterPro" id="IPR036397">
    <property type="entry name" value="RNaseH_sf"/>
</dbReference>
<evidence type="ECO:0000313" key="1">
    <source>
        <dbReference type="EMBL" id="OLP77845.1"/>
    </source>
</evidence>
<reference evidence="1 2" key="1">
    <citation type="submission" date="2016-02" db="EMBL/GenBank/DDBJ databases">
        <title>Genome analysis of coral dinoflagellate symbionts highlights evolutionary adaptations to a symbiotic lifestyle.</title>
        <authorList>
            <person name="Aranda M."/>
            <person name="Li Y."/>
            <person name="Liew Y.J."/>
            <person name="Baumgarten S."/>
            <person name="Simakov O."/>
            <person name="Wilson M."/>
            <person name="Piel J."/>
            <person name="Ashoor H."/>
            <person name="Bougouffa S."/>
            <person name="Bajic V.B."/>
            <person name="Ryu T."/>
            <person name="Ravasi T."/>
            <person name="Bayer T."/>
            <person name="Micklem G."/>
            <person name="Kim H."/>
            <person name="Bhak J."/>
            <person name="Lajeunesse T.C."/>
            <person name="Voolstra C.R."/>
        </authorList>
    </citation>
    <scope>NUCLEOTIDE SEQUENCE [LARGE SCALE GENOMIC DNA]</scope>
    <source>
        <strain evidence="1 2">CCMP2467</strain>
    </source>
</reference>
<gene>
    <name evidence="1" type="ORF">AK812_SmicGene42048</name>
</gene>
<name>A0A1Q9C4M3_SYMMI</name>
<dbReference type="InterPro" id="IPR002156">
    <property type="entry name" value="RNaseH_domain"/>
</dbReference>
<proteinExistence type="predicted"/>
<keyword evidence="2" id="KW-1185">Reference proteome</keyword>
<protein>
    <submittedName>
        <fullName evidence="1">Uncharacterized protein</fullName>
    </submittedName>
</protein>
<dbReference type="Proteomes" id="UP000186817">
    <property type="component" value="Unassembled WGS sequence"/>
</dbReference>
<dbReference type="SUPFAM" id="SSF53098">
    <property type="entry name" value="Ribonuclease H-like"/>
    <property type="match status" value="1"/>
</dbReference>
<comment type="caution">
    <text evidence="1">The sequence shown here is derived from an EMBL/GenBank/DDBJ whole genome shotgun (WGS) entry which is preliminary data.</text>
</comment>
<dbReference type="AlphaFoldDB" id="A0A1Q9C4M3"/>
<dbReference type="GO" id="GO:0004523">
    <property type="term" value="F:RNA-DNA hybrid ribonuclease activity"/>
    <property type="evidence" value="ECO:0007669"/>
    <property type="project" value="InterPro"/>
</dbReference>
<sequence length="548" mass="59400">MGCSGQVEALEWLPRFLACPSTATSAVTRAYALRWLVAEEADADFVYRIHFQRPEVCGHCQANVPKDFLRAYGRRRDEASLCDGCARVLGVPEREGWRCHPTPSLVPLLLREGEDWTPLPLSPYAPVPRRAGPIPVDVATYLAAPCALCQAGDNSVRHWLGSCPVIAAAARLLGLEGPLHRQGYVLSTGLPDAIERAHEGGCLDHRGFALDPASVFTTAGRRASQGVATLRAVGPFLPGAQVAVLDPKSPEIGFLYSPHVGPHTNVQIQHRPCTCGRLHAHVNATTDIPAHSILTAHRIDFTRTSMYVQFDGGCDRHLRVGGAGVALWQGSPVGQAHVAATRPLTPCQDAYEAEAEAAILAVEEAYTYALAIRANGGALDSIYIQGDNLAIVAYFAGYGRVRRASLASRFERAWDRISRLYSTITWEQVPRSANTVADRLAGEALRAARQMLLRGSHDAAACYVSLYDAPFEVRPPTAQLAADLGGLFADAERQRAWTGFHLRTTMQQLHEAAPAVVLPEPEPQHYNVIGRLVARLGDKHLLGMPGLL</sequence>
<dbReference type="GO" id="GO:0003676">
    <property type="term" value="F:nucleic acid binding"/>
    <property type="evidence" value="ECO:0007669"/>
    <property type="project" value="InterPro"/>
</dbReference>
<dbReference type="EMBL" id="LSRX01001701">
    <property type="protein sequence ID" value="OLP77845.1"/>
    <property type="molecule type" value="Genomic_DNA"/>
</dbReference>
<dbReference type="OrthoDB" id="414213at2759"/>
<dbReference type="InterPro" id="IPR012337">
    <property type="entry name" value="RNaseH-like_sf"/>
</dbReference>
<dbReference type="Gene3D" id="3.30.420.10">
    <property type="entry name" value="Ribonuclease H-like superfamily/Ribonuclease H"/>
    <property type="match status" value="1"/>
</dbReference>
<organism evidence="1 2">
    <name type="scientific">Symbiodinium microadriaticum</name>
    <name type="common">Dinoflagellate</name>
    <name type="synonym">Zooxanthella microadriatica</name>
    <dbReference type="NCBI Taxonomy" id="2951"/>
    <lineage>
        <taxon>Eukaryota</taxon>
        <taxon>Sar</taxon>
        <taxon>Alveolata</taxon>
        <taxon>Dinophyceae</taxon>
        <taxon>Suessiales</taxon>
        <taxon>Symbiodiniaceae</taxon>
        <taxon>Symbiodinium</taxon>
    </lineage>
</organism>